<dbReference type="AlphaFoldDB" id="A0A4S4MTN5"/>
<dbReference type="GO" id="GO:1902387">
    <property type="term" value="F:ceramide 1-phosphate binding"/>
    <property type="evidence" value="ECO:0007669"/>
    <property type="project" value="TreeGrafter"/>
</dbReference>
<dbReference type="Proteomes" id="UP000308730">
    <property type="component" value="Unassembled WGS sequence"/>
</dbReference>
<dbReference type="Gene3D" id="1.10.3520.10">
    <property type="entry name" value="Glycolipid transfer protein"/>
    <property type="match status" value="1"/>
</dbReference>
<dbReference type="InterPro" id="IPR036497">
    <property type="entry name" value="GLTP_sf"/>
</dbReference>
<dbReference type="GO" id="GO:0005829">
    <property type="term" value="C:cytosol"/>
    <property type="evidence" value="ECO:0007669"/>
    <property type="project" value="TreeGrafter"/>
</dbReference>
<evidence type="ECO:0000256" key="2">
    <source>
        <dbReference type="SAM" id="Coils"/>
    </source>
</evidence>
<name>A0A4S4MTN5_9APHY</name>
<dbReference type="GO" id="GO:1902388">
    <property type="term" value="F:ceramide 1-phosphate transfer activity"/>
    <property type="evidence" value="ECO:0007669"/>
    <property type="project" value="TreeGrafter"/>
</dbReference>
<sequence length="206" mass="22640">MAPYLQSVSSFVDVPVADAGVDTVEFLKAAEGLAGIFDLLGGIAFKAVKSDLTGNIEKVRKRYEAAREKSTTLELLVQNEKVDKQNTATDGLMWLLRGFAFTCKALQIAQENKTIELKAAFQKSYADTLGKHHTFLMKPAFTLALNACPYRAVFYEELAKDPNGVSTLSQDALGEELDKWLAALAAIVKRLQAFYEGLGIKNPIQF</sequence>
<dbReference type="FunFam" id="1.10.3520.10:FF:000001">
    <property type="entry name" value="Pleckstrin domain-containing family A member 8"/>
    <property type="match status" value="1"/>
</dbReference>
<dbReference type="GO" id="GO:0016020">
    <property type="term" value="C:membrane"/>
    <property type="evidence" value="ECO:0007669"/>
    <property type="project" value="TreeGrafter"/>
</dbReference>
<dbReference type="PANTHER" id="PTHR10219">
    <property type="entry name" value="GLYCOLIPID TRANSFER PROTEIN-RELATED"/>
    <property type="match status" value="1"/>
</dbReference>
<dbReference type="PANTHER" id="PTHR10219:SF25">
    <property type="entry name" value="PLECKSTRIN HOMOLOGY DOMAIN-CONTAINING FAMILY A MEMBER 8"/>
    <property type="match status" value="1"/>
</dbReference>
<dbReference type="SUPFAM" id="SSF110004">
    <property type="entry name" value="Glycolipid transfer protein, GLTP"/>
    <property type="match status" value="1"/>
</dbReference>
<protein>
    <recommendedName>
        <fullName evidence="3">Glycolipid transfer protein domain-containing protein</fullName>
    </recommendedName>
</protein>
<dbReference type="InterPro" id="IPR014830">
    <property type="entry name" value="Glycolipid_transfer_prot_dom"/>
</dbReference>
<keyword evidence="5" id="KW-1185">Reference proteome</keyword>
<proteinExistence type="predicted"/>
<evidence type="ECO:0000259" key="3">
    <source>
        <dbReference type="Pfam" id="PF08718"/>
    </source>
</evidence>
<feature type="coiled-coil region" evidence="2">
    <location>
        <begin position="49"/>
        <end position="76"/>
    </location>
</feature>
<reference evidence="4 5" key="1">
    <citation type="submission" date="2019-02" db="EMBL/GenBank/DDBJ databases">
        <title>Genome sequencing of the rare red list fungi Antrodiella citrinella (Flaviporus citrinellus).</title>
        <authorList>
            <person name="Buettner E."/>
            <person name="Kellner H."/>
        </authorList>
    </citation>
    <scope>NUCLEOTIDE SEQUENCE [LARGE SCALE GENOMIC DNA]</scope>
    <source>
        <strain evidence="4 5">DSM 108506</strain>
    </source>
</reference>
<comment type="caution">
    <text evidence="4">The sequence shown here is derived from an EMBL/GenBank/DDBJ whole genome shotgun (WGS) entry which is preliminary data.</text>
</comment>
<feature type="domain" description="Glycolipid transfer protein" evidence="3">
    <location>
        <begin position="21"/>
        <end position="159"/>
    </location>
</feature>
<accession>A0A4S4MTN5</accession>
<evidence type="ECO:0000313" key="4">
    <source>
        <dbReference type="EMBL" id="THH29626.1"/>
    </source>
</evidence>
<dbReference type="OrthoDB" id="205255at2759"/>
<dbReference type="Pfam" id="PF08718">
    <property type="entry name" value="GLTP"/>
    <property type="match status" value="1"/>
</dbReference>
<evidence type="ECO:0000313" key="5">
    <source>
        <dbReference type="Proteomes" id="UP000308730"/>
    </source>
</evidence>
<dbReference type="EMBL" id="SGPM01000115">
    <property type="protein sequence ID" value="THH29626.1"/>
    <property type="molecule type" value="Genomic_DNA"/>
</dbReference>
<organism evidence="4 5">
    <name type="scientific">Antrodiella citrinella</name>
    <dbReference type="NCBI Taxonomy" id="2447956"/>
    <lineage>
        <taxon>Eukaryota</taxon>
        <taxon>Fungi</taxon>
        <taxon>Dikarya</taxon>
        <taxon>Basidiomycota</taxon>
        <taxon>Agaricomycotina</taxon>
        <taxon>Agaricomycetes</taxon>
        <taxon>Polyporales</taxon>
        <taxon>Steccherinaceae</taxon>
        <taxon>Antrodiella</taxon>
    </lineage>
</organism>
<keyword evidence="2" id="KW-0175">Coiled coil</keyword>
<gene>
    <name evidence="4" type="ORF">EUX98_g4561</name>
</gene>
<keyword evidence="1" id="KW-0813">Transport</keyword>
<evidence type="ECO:0000256" key="1">
    <source>
        <dbReference type="ARBA" id="ARBA00022448"/>
    </source>
</evidence>